<sequence>MKTMYALSITDGITMEISQDELRSLLGEIETQLHQSKVYRHALATIQKLLGSSSEQASGLFKAVGREAISLVFQQLLQKHQEVGENNQQKDDNSQTSDSTDLHQCLTIVQSTEKPTPTTTNKAELLAEPNEVKNTAVQKNSPSARKPMKWLSTFNKKQSPVEQTLPTPGKKRSEALRQIGEELRRTREFHNISLQDLNAYTHIQIPYLEAVENGNWELLPEEVFVRGYIRAMGNALGLNGTALATSLPEPEPIKTVLPPSYKSNKSFASGLGLRPIHLYLGYTTLMAGAIGGLSMLNHHLEASAPSSSPFTQSLQDQKPTTKPKTQSNPKGVVVGSDISPPESL</sequence>
<comment type="caution">
    <text evidence="2">The sequence shown here is derived from an EMBL/GenBank/DDBJ whole genome shotgun (WGS) entry which is preliminary data.</text>
</comment>
<feature type="compositionally biased region" description="Polar residues" evidence="1">
    <location>
        <begin position="304"/>
        <end position="329"/>
    </location>
</feature>
<dbReference type="Proteomes" id="UP000667802">
    <property type="component" value="Unassembled WGS sequence"/>
</dbReference>
<dbReference type="InterPro" id="IPR010982">
    <property type="entry name" value="Lambda_DNA-bd_dom_sf"/>
</dbReference>
<evidence type="ECO:0000313" key="2">
    <source>
        <dbReference type="EMBL" id="MDR9900825.1"/>
    </source>
</evidence>
<accession>A0AAP5IIR0</accession>
<evidence type="ECO:0000313" key="3">
    <source>
        <dbReference type="Proteomes" id="UP000667802"/>
    </source>
</evidence>
<dbReference type="InterPro" id="IPR050400">
    <property type="entry name" value="Bact_Cytoskel_RodZ"/>
</dbReference>
<dbReference type="PANTHER" id="PTHR34475:SF1">
    <property type="entry name" value="CYTOSKELETON PROTEIN RODZ"/>
    <property type="match status" value="1"/>
</dbReference>
<keyword evidence="3" id="KW-1185">Reference proteome</keyword>
<name>A0AAP5IIR0_9CYAN</name>
<dbReference type="EMBL" id="JAALHA020000040">
    <property type="protein sequence ID" value="MDR9900825.1"/>
    <property type="molecule type" value="Genomic_DNA"/>
</dbReference>
<protein>
    <submittedName>
        <fullName evidence="2">Helix-turn-helix domain-containing protein</fullName>
    </submittedName>
</protein>
<dbReference type="AlphaFoldDB" id="A0AAP5IIR0"/>
<dbReference type="RefSeq" id="WP_208342302.1">
    <property type="nucleotide sequence ID" value="NZ_CAWQFN010000132.1"/>
</dbReference>
<evidence type="ECO:0000256" key="1">
    <source>
        <dbReference type="SAM" id="MobiDB-lite"/>
    </source>
</evidence>
<dbReference type="GO" id="GO:0003677">
    <property type="term" value="F:DNA binding"/>
    <property type="evidence" value="ECO:0007669"/>
    <property type="project" value="InterPro"/>
</dbReference>
<gene>
    <name evidence="2" type="ORF">G7B40_040785</name>
</gene>
<dbReference type="PANTHER" id="PTHR34475">
    <property type="match status" value="1"/>
</dbReference>
<organism evidence="2 3">
    <name type="scientific">Aetokthonos hydrillicola Thurmond2011</name>
    <dbReference type="NCBI Taxonomy" id="2712845"/>
    <lineage>
        <taxon>Bacteria</taxon>
        <taxon>Bacillati</taxon>
        <taxon>Cyanobacteriota</taxon>
        <taxon>Cyanophyceae</taxon>
        <taxon>Nostocales</taxon>
        <taxon>Hapalosiphonaceae</taxon>
        <taxon>Aetokthonos</taxon>
    </lineage>
</organism>
<reference evidence="3" key="1">
    <citation type="journal article" date="2021" name="Science">
        <title>Hunting the eagle killer: A cyanobacterial neurotoxin causes vacuolar myelinopathy.</title>
        <authorList>
            <person name="Breinlinger S."/>
            <person name="Phillips T.J."/>
            <person name="Haram B.N."/>
            <person name="Mares J."/>
            <person name="Martinez Yerena J.A."/>
            <person name="Hrouzek P."/>
            <person name="Sobotka R."/>
            <person name="Henderson W.M."/>
            <person name="Schmieder P."/>
            <person name="Williams S.M."/>
            <person name="Lauderdale J.D."/>
            <person name="Wilde H.D."/>
            <person name="Gerrin W."/>
            <person name="Kust A."/>
            <person name="Washington J.W."/>
            <person name="Wagner C."/>
            <person name="Geier B."/>
            <person name="Liebeke M."/>
            <person name="Enke H."/>
            <person name="Niedermeyer T.H.J."/>
            <person name="Wilde S.B."/>
        </authorList>
    </citation>
    <scope>NUCLEOTIDE SEQUENCE [LARGE SCALE GENOMIC DNA]</scope>
    <source>
        <strain evidence="3">Thurmond2011</strain>
    </source>
</reference>
<dbReference type="Gene3D" id="1.10.260.40">
    <property type="entry name" value="lambda repressor-like DNA-binding domains"/>
    <property type="match status" value="1"/>
</dbReference>
<proteinExistence type="predicted"/>
<dbReference type="Pfam" id="PF13413">
    <property type="entry name" value="HTH_25"/>
    <property type="match status" value="1"/>
</dbReference>
<feature type="region of interest" description="Disordered" evidence="1">
    <location>
        <begin position="304"/>
        <end position="344"/>
    </location>
</feature>